<evidence type="ECO:0000256" key="2">
    <source>
        <dbReference type="ARBA" id="ARBA00007935"/>
    </source>
</evidence>
<protein>
    <submittedName>
        <fullName evidence="9">Iron ABC transporter permease</fullName>
    </submittedName>
</protein>
<sequence>MAILGQDLLVSEMSASMVWHIIIQLQLPLVLTAILVGAGLSVSAATLQVTLHNPLADPGIIGISSGASLMAALVLLTLKLDHINYFYFLPLACFGGALLSTWLIYIVARRLRASTTAVILAGIAISTIAGAIMAWLYILADAQALRNLTFWLMGSLYQTDWWILAVAGPLIVGGIAYQLSQASALNWLYGGSTLAAAAGAEPARLVRNNLIVCALCVGAAVSVAGSIAFVGLLVPHFLRMVIGFDNRLLLPASALCGALVLLLVALFSELVSWMTLPVSMVTATIGGPLLLIALYKGQWRMS</sequence>
<feature type="transmembrane region" description="Helical" evidence="8">
    <location>
        <begin position="209"/>
        <end position="236"/>
    </location>
</feature>
<comment type="similarity">
    <text evidence="2">Belongs to the binding-protein-dependent transport system permease family. FecCD subfamily.</text>
</comment>
<gene>
    <name evidence="9" type="ORF">HHX48_04975</name>
</gene>
<comment type="caution">
    <text evidence="9">The sequence shown here is derived from an EMBL/GenBank/DDBJ whole genome shotgun (WGS) entry which is preliminary data.</text>
</comment>
<keyword evidence="3" id="KW-0813">Transport</keyword>
<proteinExistence type="inferred from homology"/>
<evidence type="ECO:0000256" key="8">
    <source>
        <dbReference type="SAM" id="Phobius"/>
    </source>
</evidence>
<evidence type="ECO:0000256" key="6">
    <source>
        <dbReference type="ARBA" id="ARBA00022989"/>
    </source>
</evidence>
<evidence type="ECO:0000256" key="1">
    <source>
        <dbReference type="ARBA" id="ARBA00004651"/>
    </source>
</evidence>
<reference evidence="9 10" key="1">
    <citation type="submission" date="2020-04" db="EMBL/GenBank/DDBJ databases">
        <title>Salinimonas sp. HHU 13199.</title>
        <authorList>
            <person name="Cui X."/>
            <person name="Zhang D."/>
        </authorList>
    </citation>
    <scope>NUCLEOTIDE SEQUENCE [LARGE SCALE GENOMIC DNA]</scope>
    <source>
        <strain evidence="9 10">HHU 13199</strain>
    </source>
</reference>
<evidence type="ECO:0000313" key="10">
    <source>
        <dbReference type="Proteomes" id="UP000624419"/>
    </source>
</evidence>
<dbReference type="InterPro" id="IPR000522">
    <property type="entry name" value="ABC_transptr_permease_BtuC"/>
</dbReference>
<dbReference type="Pfam" id="PF01032">
    <property type="entry name" value="FecCD"/>
    <property type="match status" value="1"/>
</dbReference>
<dbReference type="SUPFAM" id="SSF81345">
    <property type="entry name" value="ABC transporter involved in vitamin B12 uptake, BtuC"/>
    <property type="match status" value="1"/>
</dbReference>
<evidence type="ECO:0000313" key="9">
    <source>
        <dbReference type="EMBL" id="MBD3585085.1"/>
    </source>
</evidence>
<keyword evidence="5 8" id="KW-0812">Transmembrane</keyword>
<name>A0ABR8LFQ8_9ALTE</name>
<evidence type="ECO:0000256" key="4">
    <source>
        <dbReference type="ARBA" id="ARBA00022475"/>
    </source>
</evidence>
<feature type="transmembrane region" description="Helical" evidence="8">
    <location>
        <begin position="161"/>
        <end position="179"/>
    </location>
</feature>
<feature type="transmembrane region" description="Helical" evidence="8">
    <location>
        <begin position="21"/>
        <end position="47"/>
    </location>
</feature>
<keyword evidence="7 8" id="KW-0472">Membrane</keyword>
<feature type="transmembrane region" description="Helical" evidence="8">
    <location>
        <begin position="248"/>
        <end position="267"/>
    </location>
</feature>
<dbReference type="InterPro" id="IPR037294">
    <property type="entry name" value="ABC_BtuC-like"/>
</dbReference>
<dbReference type="Gene3D" id="1.10.3470.10">
    <property type="entry name" value="ABC transporter involved in vitamin B12 uptake, BtuC"/>
    <property type="match status" value="1"/>
</dbReference>
<keyword evidence="10" id="KW-1185">Reference proteome</keyword>
<dbReference type="PANTHER" id="PTHR30472:SF25">
    <property type="entry name" value="ABC TRANSPORTER PERMEASE PROTEIN MJ0876-RELATED"/>
    <property type="match status" value="1"/>
</dbReference>
<feature type="transmembrane region" description="Helical" evidence="8">
    <location>
        <begin position="273"/>
        <end position="295"/>
    </location>
</feature>
<evidence type="ECO:0000256" key="7">
    <source>
        <dbReference type="ARBA" id="ARBA00023136"/>
    </source>
</evidence>
<keyword evidence="6 8" id="KW-1133">Transmembrane helix</keyword>
<comment type="subcellular location">
    <subcellularLocation>
        <location evidence="1">Cell membrane</location>
        <topology evidence="1">Multi-pass membrane protein</topology>
    </subcellularLocation>
</comment>
<dbReference type="Proteomes" id="UP000624419">
    <property type="component" value="Unassembled WGS sequence"/>
</dbReference>
<feature type="transmembrane region" description="Helical" evidence="8">
    <location>
        <begin position="59"/>
        <end position="78"/>
    </location>
</feature>
<keyword evidence="4" id="KW-1003">Cell membrane</keyword>
<feature type="transmembrane region" description="Helical" evidence="8">
    <location>
        <begin position="117"/>
        <end position="140"/>
    </location>
</feature>
<dbReference type="CDD" id="cd06550">
    <property type="entry name" value="TM_ABC_iron-siderophores_like"/>
    <property type="match status" value="1"/>
</dbReference>
<feature type="transmembrane region" description="Helical" evidence="8">
    <location>
        <begin position="85"/>
        <end position="105"/>
    </location>
</feature>
<evidence type="ECO:0000256" key="3">
    <source>
        <dbReference type="ARBA" id="ARBA00022448"/>
    </source>
</evidence>
<accession>A0ABR8LFQ8</accession>
<evidence type="ECO:0000256" key="5">
    <source>
        <dbReference type="ARBA" id="ARBA00022692"/>
    </source>
</evidence>
<organism evidence="9 10">
    <name type="scientific">Salinimonas profundi</name>
    <dbReference type="NCBI Taxonomy" id="2729140"/>
    <lineage>
        <taxon>Bacteria</taxon>
        <taxon>Pseudomonadati</taxon>
        <taxon>Pseudomonadota</taxon>
        <taxon>Gammaproteobacteria</taxon>
        <taxon>Alteromonadales</taxon>
        <taxon>Alteromonadaceae</taxon>
        <taxon>Alteromonas/Salinimonas group</taxon>
        <taxon>Salinimonas</taxon>
    </lineage>
</organism>
<dbReference type="EMBL" id="JABBXD010000002">
    <property type="protein sequence ID" value="MBD3585085.1"/>
    <property type="molecule type" value="Genomic_DNA"/>
</dbReference>
<dbReference type="PANTHER" id="PTHR30472">
    <property type="entry name" value="FERRIC ENTEROBACTIN TRANSPORT SYSTEM PERMEASE PROTEIN"/>
    <property type="match status" value="1"/>
</dbReference>